<evidence type="ECO:0000256" key="5">
    <source>
        <dbReference type="ARBA" id="ARBA00022989"/>
    </source>
</evidence>
<evidence type="ECO:0000256" key="6">
    <source>
        <dbReference type="ARBA" id="ARBA00023136"/>
    </source>
</evidence>
<evidence type="ECO:0000313" key="9">
    <source>
        <dbReference type="EMBL" id="BDI14819.1"/>
    </source>
</evidence>
<feature type="transmembrane region" description="Helical" evidence="7">
    <location>
        <begin position="382"/>
        <end position="405"/>
    </location>
</feature>
<feature type="transmembrane region" description="Helical" evidence="7">
    <location>
        <begin position="345"/>
        <end position="370"/>
    </location>
</feature>
<dbReference type="Gene3D" id="1.20.1250.20">
    <property type="entry name" value="MFS general substrate transporter like domains"/>
    <property type="match status" value="1"/>
</dbReference>
<sequence length="432" mass="46867">MTFKLMKLASQSQLSSWLPSIHPQVWIFAIGRFLSEVGTGFTLFYAPIFFVNQLGLSATSVGVALGSASISGVVGRIVGGSLADSEYWGRRRTLLLATAISAIASLVLAATNNFTILVIGSLISGLGIGFYWPAAEALVADASQIDNRRETFAIARLADNLGLAIGIVLAGFLIAIVGNYRWLFVIDAISFMVFFGVVYVGISETEQQQIEESEKIELFASWMAVLSVDTLAKPLEEKQLVARHRRFLVYIAVNIFFTIYISQIHSTLPLYFKNFVFVESTTEGFAQTTISGLFACHLVFAIICQLPVTSILKRCSHTLALTVSAILWAIGFGLIWISGTAPSHHLVWVILALGVFAVAIVSYTPSAASLVTELAPENQRGVYFSINALCWAVGSFIGHPLGGWALDHPQIITSSFWLCFILSVAIAVAILQ</sequence>
<evidence type="ECO:0000259" key="8">
    <source>
        <dbReference type="PROSITE" id="PS50850"/>
    </source>
</evidence>
<dbReference type="Pfam" id="PF07690">
    <property type="entry name" value="MFS_1"/>
    <property type="match status" value="2"/>
</dbReference>
<keyword evidence="5 7" id="KW-1133">Transmembrane helix</keyword>
<dbReference type="InterPro" id="IPR050171">
    <property type="entry name" value="MFS_Transporters"/>
</dbReference>
<keyword evidence="6 7" id="KW-0472">Membrane</keyword>
<keyword evidence="2" id="KW-0813">Transport</keyword>
<comment type="subcellular location">
    <subcellularLocation>
        <location evidence="1">Cell membrane</location>
        <topology evidence="1">Multi-pass membrane protein</topology>
    </subcellularLocation>
</comment>
<dbReference type="PROSITE" id="PS50850">
    <property type="entry name" value="MFS"/>
    <property type="match status" value="1"/>
</dbReference>
<keyword evidence="4 7" id="KW-0812">Transmembrane</keyword>
<evidence type="ECO:0000313" key="10">
    <source>
        <dbReference type="Proteomes" id="UP001055453"/>
    </source>
</evidence>
<feature type="transmembrane region" description="Helical" evidence="7">
    <location>
        <begin position="25"/>
        <end position="48"/>
    </location>
</feature>
<evidence type="ECO:0000256" key="7">
    <source>
        <dbReference type="SAM" id="Phobius"/>
    </source>
</evidence>
<feature type="transmembrane region" description="Helical" evidence="7">
    <location>
        <begin position="285"/>
        <end position="306"/>
    </location>
</feature>
<accession>A0ABM7YW02</accession>
<gene>
    <name evidence="9" type="ORF">ANSO36C_06210</name>
</gene>
<evidence type="ECO:0000256" key="2">
    <source>
        <dbReference type="ARBA" id="ARBA00022448"/>
    </source>
</evidence>
<keyword evidence="3" id="KW-1003">Cell membrane</keyword>
<feature type="transmembrane region" description="Helical" evidence="7">
    <location>
        <begin position="182"/>
        <end position="202"/>
    </location>
</feature>
<feature type="transmembrane region" description="Helical" evidence="7">
    <location>
        <begin position="54"/>
        <end position="74"/>
    </location>
</feature>
<feature type="domain" description="Major facilitator superfamily (MFS) profile" evidence="8">
    <location>
        <begin position="24"/>
        <end position="432"/>
    </location>
</feature>
<name>A0ABM7YW02_NOSCO</name>
<dbReference type="PANTHER" id="PTHR23517:SF2">
    <property type="entry name" value="MULTIDRUG RESISTANCE PROTEIN MDTH"/>
    <property type="match status" value="1"/>
</dbReference>
<dbReference type="InterPro" id="IPR036259">
    <property type="entry name" value="MFS_trans_sf"/>
</dbReference>
<evidence type="ECO:0000256" key="1">
    <source>
        <dbReference type="ARBA" id="ARBA00004651"/>
    </source>
</evidence>
<feature type="transmembrane region" description="Helical" evidence="7">
    <location>
        <begin position="116"/>
        <end position="134"/>
    </location>
</feature>
<dbReference type="SUPFAM" id="SSF103473">
    <property type="entry name" value="MFS general substrate transporter"/>
    <property type="match status" value="1"/>
</dbReference>
<dbReference type="PANTHER" id="PTHR23517">
    <property type="entry name" value="RESISTANCE PROTEIN MDTM, PUTATIVE-RELATED-RELATED"/>
    <property type="match status" value="1"/>
</dbReference>
<evidence type="ECO:0000256" key="4">
    <source>
        <dbReference type="ARBA" id="ARBA00022692"/>
    </source>
</evidence>
<dbReference type="InterPro" id="IPR020846">
    <property type="entry name" value="MFS_dom"/>
</dbReference>
<dbReference type="Proteomes" id="UP001055453">
    <property type="component" value="Chromosome"/>
</dbReference>
<organism evidence="9 10">
    <name type="scientific">Nostoc cf. commune SO-36</name>
    <dbReference type="NCBI Taxonomy" id="449208"/>
    <lineage>
        <taxon>Bacteria</taxon>
        <taxon>Bacillati</taxon>
        <taxon>Cyanobacteriota</taxon>
        <taxon>Cyanophyceae</taxon>
        <taxon>Nostocales</taxon>
        <taxon>Nostocaceae</taxon>
        <taxon>Nostoc</taxon>
    </lineage>
</organism>
<proteinExistence type="predicted"/>
<reference evidence="9" key="1">
    <citation type="submission" date="2022-04" db="EMBL/GenBank/DDBJ databases">
        <title>Complete genome sequence of a cyanobacterium, Nostoc sp. SO-36, isolated in Antarctica.</title>
        <authorList>
            <person name="Kanesaki Y."/>
            <person name="Effendi D."/>
            <person name="Sakamoto T."/>
            <person name="Ohtani S."/>
            <person name="Awai K."/>
        </authorList>
    </citation>
    <scope>NUCLEOTIDE SEQUENCE</scope>
    <source>
        <strain evidence="9">SO-36</strain>
    </source>
</reference>
<feature type="transmembrane region" description="Helical" evidence="7">
    <location>
        <begin position="318"/>
        <end position="339"/>
    </location>
</feature>
<feature type="transmembrane region" description="Helical" evidence="7">
    <location>
        <begin position="411"/>
        <end position="431"/>
    </location>
</feature>
<feature type="transmembrane region" description="Helical" evidence="7">
    <location>
        <begin position="154"/>
        <end position="176"/>
    </location>
</feature>
<feature type="transmembrane region" description="Helical" evidence="7">
    <location>
        <begin position="94"/>
        <end position="110"/>
    </location>
</feature>
<feature type="transmembrane region" description="Helical" evidence="7">
    <location>
        <begin position="247"/>
        <end position="265"/>
    </location>
</feature>
<dbReference type="EMBL" id="AP025732">
    <property type="protein sequence ID" value="BDI14819.1"/>
    <property type="molecule type" value="Genomic_DNA"/>
</dbReference>
<keyword evidence="10" id="KW-1185">Reference proteome</keyword>
<protein>
    <submittedName>
        <fullName evidence="9">MFS transporter</fullName>
    </submittedName>
</protein>
<evidence type="ECO:0000256" key="3">
    <source>
        <dbReference type="ARBA" id="ARBA00022475"/>
    </source>
</evidence>
<dbReference type="InterPro" id="IPR011701">
    <property type="entry name" value="MFS"/>
</dbReference>